<accession>U9T6M8</accession>
<proteinExistence type="predicted"/>
<dbReference type="AlphaFoldDB" id="U9T6M8"/>
<organism evidence="1">
    <name type="scientific">Rhizophagus irregularis (strain DAOM 181602 / DAOM 197198 / MUCL 43194)</name>
    <name type="common">Arbuscular mycorrhizal fungus</name>
    <name type="synonym">Glomus intraradices</name>
    <dbReference type="NCBI Taxonomy" id="747089"/>
    <lineage>
        <taxon>Eukaryota</taxon>
        <taxon>Fungi</taxon>
        <taxon>Fungi incertae sedis</taxon>
        <taxon>Mucoromycota</taxon>
        <taxon>Glomeromycotina</taxon>
        <taxon>Glomeromycetes</taxon>
        <taxon>Glomerales</taxon>
        <taxon>Glomeraceae</taxon>
        <taxon>Rhizophagus</taxon>
    </lineage>
</organism>
<reference evidence="1" key="1">
    <citation type="submission" date="2013-07" db="EMBL/GenBank/DDBJ databases">
        <title>The genome of an arbuscular mycorrhizal fungus provides insights into the evolution of the oldest plant symbiosis.</title>
        <authorList>
            <consortium name="DOE Joint Genome Institute"/>
            <person name="Tisserant E."/>
            <person name="Malbreil M."/>
            <person name="Kuo A."/>
            <person name="Kohler A."/>
            <person name="Symeonidi A."/>
            <person name="Balestrini R."/>
            <person name="Charron P."/>
            <person name="Duensing N."/>
            <person name="Frei-dit-Frey N."/>
            <person name="Gianinazzi-Pearson V."/>
            <person name="Gilbert B."/>
            <person name="Handa Y."/>
            <person name="Hijri M."/>
            <person name="Kaul R."/>
            <person name="Kawaguchi M."/>
            <person name="Krajinski F."/>
            <person name="Lammers P."/>
            <person name="Lapierre D."/>
            <person name="Masclaux F.G."/>
            <person name="Murat C."/>
            <person name="Morin E."/>
            <person name="Ndikumana S."/>
            <person name="Pagni M."/>
            <person name="Petitpierre D."/>
            <person name="Requena N."/>
            <person name="Rosikiewicz P."/>
            <person name="Riley R."/>
            <person name="Saito K."/>
            <person name="San Clemente H."/>
            <person name="Shapiro H."/>
            <person name="van Tuinen D."/>
            <person name="Becard G."/>
            <person name="Bonfante P."/>
            <person name="Paszkowski U."/>
            <person name="Shachar-Hill Y."/>
            <person name="Young J.P."/>
            <person name="Sanders I.R."/>
            <person name="Henrissat B."/>
            <person name="Rensing S.A."/>
            <person name="Grigoriev I.V."/>
            <person name="Corradi N."/>
            <person name="Roux C."/>
            <person name="Martin F."/>
        </authorList>
    </citation>
    <scope>NUCLEOTIDE SEQUENCE</scope>
    <source>
        <strain evidence="1">DAOM 197198</strain>
    </source>
</reference>
<sequence>MQYFTNSNTSYDQCKNYQTEITIDLEIEKPPFLEFAIHSNVIYEDFFQRDSFPKELILQKIEDKIKSAFIQEKDLVKFYNWILDFDDIEIPFVEAKFVG</sequence>
<evidence type="ECO:0000313" key="1">
    <source>
        <dbReference type="EMBL" id="ESA03037.1"/>
    </source>
</evidence>
<name>U9T6M8_RHIID</name>
<protein>
    <submittedName>
        <fullName evidence="1">Uncharacterized protein</fullName>
    </submittedName>
</protein>
<gene>
    <name evidence="1" type="ORF">GLOINDRAFT_5926</name>
</gene>
<dbReference type="HOGENOM" id="CLU_2321584_0_0_1"/>
<dbReference type="EMBL" id="KI295274">
    <property type="protein sequence ID" value="ESA03037.1"/>
    <property type="molecule type" value="Genomic_DNA"/>
</dbReference>